<sequence length="97" mass="11395">MLASQEMEAEETFRHLEEVSKLQALIPVGDFSHPGMWPKCDPWYQKGSIQAERTSLMSFKGCPQWSFKDLVQEKVHNDWDKENLPIFKKRKKEDLGK</sequence>
<gene>
    <name evidence="1" type="ORF">WISP_116748</name>
</gene>
<evidence type="ECO:0000313" key="2">
    <source>
        <dbReference type="Proteomes" id="UP001145742"/>
    </source>
</evidence>
<proteinExistence type="predicted"/>
<protein>
    <submittedName>
        <fullName evidence="1">Uncharacterized protein</fullName>
    </submittedName>
</protein>
<keyword evidence="2" id="KW-1185">Reference proteome</keyword>
<comment type="caution">
    <text evidence="1">The sequence shown here is derived from an EMBL/GenBank/DDBJ whole genome shotgun (WGS) entry which is preliminary data.</text>
</comment>
<organism evidence="1 2">
    <name type="scientific">Willisornis vidua</name>
    <name type="common">Xingu scale-backed antbird</name>
    <dbReference type="NCBI Taxonomy" id="1566151"/>
    <lineage>
        <taxon>Eukaryota</taxon>
        <taxon>Metazoa</taxon>
        <taxon>Chordata</taxon>
        <taxon>Craniata</taxon>
        <taxon>Vertebrata</taxon>
        <taxon>Euteleostomi</taxon>
        <taxon>Archelosauria</taxon>
        <taxon>Archosauria</taxon>
        <taxon>Dinosauria</taxon>
        <taxon>Saurischia</taxon>
        <taxon>Theropoda</taxon>
        <taxon>Coelurosauria</taxon>
        <taxon>Aves</taxon>
        <taxon>Neognathae</taxon>
        <taxon>Neoaves</taxon>
        <taxon>Telluraves</taxon>
        <taxon>Australaves</taxon>
        <taxon>Passeriformes</taxon>
        <taxon>Thamnophilidae</taxon>
        <taxon>Willisornis</taxon>
    </lineage>
</organism>
<evidence type="ECO:0000313" key="1">
    <source>
        <dbReference type="EMBL" id="KAJ7409081.1"/>
    </source>
</evidence>
<name>A0ABQ9CTS7_9PASS</name>
<dbReference type="EMBL" id="WHWB01034500">
    <property type="protein sequence ID" value="KAJ7409081.1"/>
    <property type="molecule type" value="Genomic_DNA"/>
</dbReference>
<accession>A0ABQ9CTS7</accession>
<dbReference type="Proteomes" id="UP001145742">
    <property type="component" value="Unassembled WGS sequence"/>
</dbReference>
<reference evidence="1" key="1">
    <citation type="submission" date="2019-10" db="EMBL/GenBank/DDBJ databases">
        <authorList>
            <person name="Soares A.E.R."/>
            <person name="Aleixo A."/>
            <person name="Schneider P."/>
            <person name="Miyaki C.Y."/>
            <person name="Schneider M.P."/>
            <person name="Mello C."/>
            <person name="Vasconcelos A.T.R."/>
        </authorList>
    </citation>
    <scope>NUCLEOTIDE SEQUENCE</scope>
    <source>
        <tissue evidence="1">Muscle</tissue>
    </source>
</reference>